<name>A0AAJ1C1I7_9HYPH</name>
<evidence type="ECO:0000256" key="2">
    <source>
        <dbReference type="SAM" id="MobiDB-lite"/>
    </source>
</evidence>
<dbReference type="Pfam" id="PF03432">
    <property type="entry name" value="Relaxase"/>
    <property type="match status" value="1"/>
</dbReference>
<feature type="region of interest" description="Disordered" evidence="2">
    <location>
        <begin position="402"/>
        <end position="422"/>
    </location>
</feature>
<feature type="coiled-coil region" evidence="1">
    <location>
        <begin position="349"/>
        <end position="383"/>
    </location>
</feature>
<dbReference type="AlphaFoldDB" id="A0AAJ1C1I7"/>
<evidence type="ECO:0000256" key="1">
    <source>
        <dbReference type="SAM" id="Coils"/>
    </source>
</evidence>
<reference evidence="4" key="1">
    <citation type="submission" date="2022-06" db="EMBL/GenBank/DDBJ databases">
        <authorList>
            <person name="Sun Q."/>
        </authorList>
    </citation>
    <scope>NUCLEOTIDE SEQUENCE</scope>
    <source>
        <strain evidence="4">S101</strain>
    </source>
</reference>
<keyword evidence="1" id="KW-0175">Coiled coil</keyword>
<dbReference type="Proteomes" id="UP001155380">
    <property type="component" value="Unassembled WGS sequence"/>
</dbReference>
<organism evidence="4 5">
    <name type="scientific">Ciceribacter sichuanensis</name>
    <dbReference type="NCBI Taxonomy" id="2949647"/>
    <lineage>
        <taxon>Bacteria</taxon>
        <taxon>Pseudomonadati</taxon>
        <taxon>Pseudomonadota</taxon>
        <taxon>Alphaproteobacteria</taxon>
        <taxon>Hyphomicrobiales</taxon>
        <taxon>Rhizobiaceae</taxon>
        <taxon>Ciceribacter</taxon>
    </lineage>
</organism>
<evidence type="ECO:0000259" key="3">
    <source>
        <dbReference type="Pfam" id="PF03432"/>
    </source>
</evidence>
<dbReference type="RefSeq" id="WP_250914764.1">
    <property type="nucleotide sequence ID" value="NZ_JAMXLX010000015.1"/>
</dbReference>
<sequence length="422" mass="48689">MILKASQRAGHDDLARHLMKPENEHVEVHDIQGFVADTVAGAFKEAYAVSRGTRCKQFLFPCSLNPPEDETVPVSVFEDAVHRIETRLGLEGQPRVLVFHEKEGRRHAHCVWSRIDADSMTAINLAHTKRKLMDISRELYIEHGWKMPEGMIDPALRNPLNFDRKEWFQAKRTGQDPRVIKQLFQQCWASSDSGKAFKQALEQRGYFLARGDRRAVVAVDVHGEVYAVARWANVKTKDVVARISDMAMLPSVDDAQSRVATLKREKLQSFANSVTEDFAKAAQAVEAKRIVMVERHRTDRNALQTAQDDRWTQEAIERSARFRKGIRGLWDRVIGKHGKLRDQNAQEVASAAERDAKEKQALIERQLEERQRLQREILAARRVHTYELTKIYRELSPAQKFGMAARPEDDQHRKWQRHQLRL</sequence>
<comment type="caution">
    <text evidence="4">The sequence shown here is derived from an EMBL/GenBank/DDBJ whole genome shotgun (WGS) entry which is preliminary data.</text>
</comment>
<dbReference type="InterPro" id="IPR005094">
    <property type="entry name" value="Endonuclease_MobA/VirD2"/>
</dbReference>
<evidence type="ECO:0000313" key="5">
    <source>
        <dbReference type="Proteomes" id="UP001155380"/>
    </source>
</evidence>
<evidence type="ECO:0000313" key="4">
    <source>
        <dbReference type="EMBL" id="MCO5960088.1"/>
    </source>
</evidence>
<feature type="domain" description="MobA/VirD2-like nuclease" evidence="3">
    <location>
        <begin position="20"/>
        <end position="145"/>
    </location>
</feature>
<protein>
    <submittedName>
        <fullName evidence="4">Relaxase</fullName>
    </submittedName>
</protein>
<gene>
    <name evidence="4" type="ORF">NBH21_25310</name>
</gene>
<dbReference type="EMBL" id="JAMXLX010000015">
    <property type="protein sequence ID" value="MCO5960088.1"/>
    <property type="molecule type" value="Genomic_DNA"/>
</dbReference>
<accession>A0AAJ1C1I7</accession>
<proteinExistence type="predicted"/>